<accession>A0A1G7PGF3</accession>
<dbReference type="EMBL" id="FNCG01000001">
    <property type="protein sequence ID" value="SDF85432.1"/>
    <property type="molecule type" value="Genomic_DNA"/>
</dbReference>
<sequence>MNVFCRDASHASPVGQAVLNKRASVKWMRETHVMRLYIWKSSFLNSLEDLRSFRNFVSLVFII</sequence>
<organism evidence="1 2">
    <name type="scientific">Mucilaginibacter gossypii</name>
    <dbReference type="NCBI Taxonomy" id="551996"/>
    <lineage>
        <taxon>Bacteria</taxon>
        <taxon>Pseudomonadati</taxon>
        <taxon>Bacteroidota</taxon>
        <taxon>Sphingobacteriia</taxon>
        <taxon>Sphingobacteriales</taxon>
        <taxon>Sphingobacteriaceae</taxon>
        <taxon>Mucilaginibacter</taxon>
    </lineage>
</organism>
<evidence type="ECO:0000313" key="2">
    <source>
        <dbReference type="Proteomes" id="UP000199705"/>
    </source>
</evidence>
<evidence type="ECO:0000313" key="1">
    <source>
        <dbReference type="EMBL" id="SDF85432.1"/>
    </source>
</evidence>
<dbReference type="AlphaFoldDB" id="A0A1G7PGF3"/>
<dbReference type="Proteomes" id="UP000199705">
    <property type="component" value="Unassembled WGS sequence"/>
</dbReference>
<name>A0A1G7PGF3_9SPHI</name>
<keyword evidence="2" id="KW-1185">Reference proteome</keyword>
<proteinExistence type="predicted"/>
<reference evidence="2" key="1">
    <citation type="submission" date="2016-10" db="EMBL/GenBank/DDBJ databases">
        <authorList>
            <person name="Varghese N."/>
            <person name="Submissions S."/>
        </authorList>
    </citation>
    <scope>NUCLEOTIDE SEQUENCE [LARGE SCALE GENOMIC DNA]</scope>
    <source>
        <strain evidence="2">Gh-67</strain>
    </source>
</reference>
<gene>
    <name evidence="1" type="ORF">SAMN05192573_101551</name>
</gene>
<protein>
    <submittedName>
        <fullName evidence="1">Uncharacterized protein</fullName>
    </submittedName>
</protein>